<evidence type="ECO:0000256" key="7">
    <source>
        <dbReference type="ARBA" id="ARBA00022833"/>
    </source>
</evidence>
<dbReference type="PANTHER" id="PTHR11733:SF224">
    <property type="entry name" value="NEPRILYSIN-2"/>
    <property type="match status" value="1"/>
</dbReference>
<keyword evidence="6" id="KW-0378">Hydrolase</keyword>
<evidence type="ECO:0000256" key="9">
    <source>
        <dbReference type="SAM" id="Phobius"/>
    </source>
</evidence>
<evidence type="ECO:0000256" key="3">
    <source>
        <dbReference type="ARBA" id="ARBA00007357"/>
    </source>
</evidence>
<evidence type="ECO:0000256" key="4">
    <source>
        <dbReference type="ARBA" id="ARBA00022670"/>
    </source>
</evidence>
<proteinExistence type="inferred from homology"/>
<keyword evidence="9" id="KW-0472">Membrane</keyword>
<keyword evidence="13" id="KW-1185">Reference proteome</keyword>
<dbReference type="InterPro" id="IPR000718">
    <property type="entry name" value="Peptidase_M13"/>
</dbReference>
<dbReference type="PANTHER" id="PTHR11733">
    <property type="entry name" value="ZINC METALLOPROTEASE FAMILY M13 NEPRILYSIN-RELATED"/>
    <property type="match status" value="1"/>
</dbReference>
<evidence type="ECO:0000259" key="10">
    <source>
        <dbReference type="Pfam" id="PF01431"/>
    </source>
</evidence>
<gene>
    <name evidence="12" type="ORF">ILUMI_08593</name>
</gene>
<dbReference type="GO" id="GO:0016485">
    <property type="term" value="P:protein processing"/>
    <property type="evidence" value="ECO:0007669"/>
    <property type="project" value="TreeGrafter"/>
</dbReference>
<comment type="subcellular location">
    <subcellularLocation>
        <location evidence="2">Cell membrane</location>
        <topology evidence="2">Single-pass type II membrane protein</topology>
    </subcellularLocation>
</comment>
<feature type="domain" description="Peptidase M13 C-terminal" evidence="10">
    <location>
        <begin position="521"/>
        <end position="724"/>
    </location>
</feature>
<dbReference type="InterPro" id="IPR024079">
    <property type="entry name" value="MetalloPept_cat_dom_sf"/>
</dbReference>
<dbReference type="Gene3D" id="3.40.390.10">
    <property type="entry name" value="Collagenase (Catalytic Domain)"/>
    <property type="match status" value="1"/>
</dbReference>
<dbReference type="CDD" id="cd08662">
    <property type="entry name" value="M13"/>
    <property type="match status" value="1"/>
</dbReference>
<comment type="similarity">
    <text evidence="3">Belongs to the peptidase M13 family.</text>
</comment>
<dbReference type="GO" id="GO:0004222">
    <property type="term" value="F:metalloendopeptidase activity"/>
    <property type="evidence" value="ECO:0007669"/>
    <property type="project" value="InterPro"/>
</dbReference>
<dbReference type="GO" id="GO:0005886">
    <property type="term" value="C:plasma membrane"/>
    <property type="evidence" value="ECO:0007669"/>
    <property type="project" value="UniProtKB-SubCell"/>
</dbReference>
<dbReference type="EMBL" id="VTPC01004041">
    <property type="protein sequence ID" value="KAF2897581.1"/>
    <property type="molecule type" value="Genomic_DNA"/>
</dbReference>
<comment type="caution">
    <text evidence="12">The sequence shown here is derived from an EMBL/GenBank/DDBJ whole genome shotgun (WGS) entry which is preliminary data.</text>
</comment>
<evidence type="ECO:0000256" key="2">
    <source>
        <dbReference type="ARBA" id="ARBA00004401"/>
    </source>
</evidence>
<organism evidence="12 13">
    <name type="scientific">Ignelater luminosus</name>
    <name type="common">Cucubano</name>
    <name type="synonym">Pyrophorus luminosus</name>
    <dbReference type="NCBI Taxonomy" id="2038154"/>
    <lineage>
        <taxon>Eukaryota</taxon>
        <taxon>Metazoa</taxon>
        <taxon>Ecdysozoa</taxon>
        <taxon>Arthropoda</taxon>
        <taxon>Hexapoda</taxon>
        <taxon>Insecta</taxon>
        <taxon>Pterygota</taxon>
        <taxon>Neoptera</taxon>
        <taxon>Endopterygota</taxon>
        <taxon>Coleoptera</taxon>
        <taxon>Polyphaga</taxon>
        <taxon>Elateriformia</taxon>
        <taxon>Elateroidea</taxon>
        <taxon>Elateridae</taxon>
        <taxon>Agrypninae</taxon>
        <taxon>Pyrophorini</taxon>
        <taxon>Ignelater</taxon>
    </lineage>
</organism>
<dbReference type="AlphaFoldDB" id="A0A8K0D5F1"/>
<evidence type="ECO:0000256" key="5">
    <source>
        <dbReference type="ARBA" id="ARBA00022723"/>
    </source>
</evidence>
<comment type="cofactor">
    <cofactor evidence="1">
        <name>Zn(2+)</name>
        <dbReference type="ChEBI" id="CHEBI:29105"/>
    </cofactor>
</comment>
<dbReference type="InterPro" id="IPR008753">
    <property type="entry name" value="Peptidase_M13_N"/>
</dbReference>
<dbReference type="Pfam" id="PF05649">
    <property type="entry name" value="Peptidase_M13_N"/>
    <property type="match status" value="1"/>
</dbReference>
<sequence length="725" mass="84498">MNNSYNVENGKEDIQQSWWKKRSSMEKKLSAFSAFALLIIIVLVIVLIIFFTRSPTTCLTPGCVHITNELLEHMNTSANPCDDFYEFACGNFIDNTQLDGKSSKGVDTILYDVVNDRIRGIIEEPEYPDDPRSILLAKRLYKACNNQTAIDERDLRLIKDSLRQIGGWPILEGSNWKEKDFEWKSATYKLRELGYDFEFFIVMRIIPDENYPSQRIIELRKPVTIFSQGTGEEEEWLYELMVDIAVAFGADKARAKNEFREVIDFQKRLLPNQSEQDINDEKYNPLTISELQYQFRDVPWLEYINRLQFPAPNISYDQIVAVPNPPYLLRLQNELRRTPKRVLANYVAWRTISNHFSYLTTEIWDLIKRYFSKVYKDEDIPPRPELCAQFVDNTFDIAIQAAYIRKHFSENAKFDVVDILQSIKNEFKEKLTKLSWMDEETRVKALERLASTTNYAAYPSDLMNLDKTEEPYMGFQVDEDNFLASTLNVNYYKTNLRFQRLHEPVEKDKELLATYATYTESYYSSSNNIITVPAGFLQGVIYDYERPEYLNYGALGSTVGHQVYHAVFEGKNCERTSKYYDWITTQTLLNFNEKLSCVAMHYGKYPVPEIGEHLNSSNTKYEDIADMAGVKLAYDAYKKWVRHNGPEQNLPGLNYTPKQLFWISSAIRFCKKSTPAALEMTIAHHYKSPSKYRALGILRNSEDFANDFNCPASSYMNDEDKCEIW</sequence>
<dbReference type="Gene3D" id="1.10.1380.10">
    <property type="entry name" value="Neutral endopeptidase , domain2"/>
    <property type="match status" value="1"/>
</dbReference>
<keyword evidence="7" id="KW-0862">Zinc</keyword>
<dbReference type="Pfam" id="PF01431">
    <property type="entry name" value="Peptidase_M13"/>
    <property type="match status" value="1"/>
</dbReference>
<dbReference type="Proteomes" id="UP000801492">
    <property type="component" value="Unassembled WGS sequence"/>
</dbReference>
<accession>A0A8K0D5F1</accession>
<evidence type="ECO:0000259" key="11">
    <source>
        <dbReference type="Pfam" id="PF05649"/>
    </source>
</evidence>
<keyword evidence="8" id="KW-0482">Metalloprotease</keyword>
<keyword evidence="9" id="KW-1133">Transmembrane helix</keyword>
<dbReference type="GO" id="GO:0046872">
    <property type="term" value="F:metal ion binding"/>
    <property type="evidence" value="ECO:0007669"/>
    <property type="project" value="UniProtKB-KW"/>
</dbReference>
<protein>
    <submittedName>
        <fullName evidence="12">Uncharacterized protein</fullName>
    </submittedName>
</protein>
<dbReference type="PROSITE" id="PS51885">
    <property type="entry name" value="NEPRILYSIN"/>
    <property type="match status" value="1"/>
</dbReference>
<evidence type="ECO:0000256" key="1">
    <source>
        <dbReference type="ARBA" id="ARBA00001947"/>
    </source>
</evidence>
<dbReference type="InterPro" id="IPR018497">
    <property type="entry name" value="Peptidase_M13_C"/>
</dbReference>
<feature type="domain" description="Peptidase M13 N-terminal" evidence="11">
    <location>
        <begin position="80"/>
        <end position="459"/>
    </location>
</feature>
<dbReference type="OrthoDB" id="6696837at2759"/>
<dbReference type="InterPro" id="IPR042089">
    <property type="entry name" value="Peptidase_M13_dom_2"/>
</dbReference>
<evidence type="ECO:0000256" key="6">
    <source>
        <dbReference type="ARBA" id="ARBA00022801"/>
    </source>
</evidence>
<keyword evidence="5" id="KW-0479">Metal-binding</keyword>
<feature type="transmembrane region" description="Helical" evidence="9">
    <location>
        <begin position="29"/>
        <end position="51"/>
    </location>
</feature>
<dbReference type="PRINTS" id="PR00786">
    <property type="entry name" value="NEPRILYSIN"/>
</dbReference>
<evidence type="ECO:0000313" key="12">
    <source>
        <dbReference type="EMBL" id="KAF2897581.1"/>
    </source>
</evidence>
<reference evidence="12" key="1">
    <citation type="submission" date="2019-08" db="EMBL/GenBank/DDBJ databases">
        <title>The genome of the North American firefly Photinus pyralis.</title>
        <authorList>
            <consortium name="Photinus pyralis genome working group"/>
            <person name="Fallon T.R."/>
            <person name="Sander Lower S.E."/>
            <person name="Weng J.-K."/>
        </authorList>
    </citation>
    <scope>NUCLEOTIDE SEQUENCE</scope>
    <source>
        <strain evidence="12">TRF0915ILg1</strain>
        <tissue evidence="12">Whole body</tissue>
    </source>
</reference>
<evidence type="ECO:0000256" key="8">
    <source>
        <dbReference type="ARBA" id="ARBA00023049"/>
    </source>
</evidence>
<name>A0A8K0D5F1_IGNLU</name>
<evidence type="ECO:0000313" key="13">
    <source>
        <dbReference type="Proteomes" id="UP000801492"/>
    </source>
</evidence>
<keyword evidence="4" id="KW-0645">Protease</keyword>
<dbReference type="SUPFAM" id="SSF55486">
    <property type="entry name" value="Metalloproteases ('zincins'), catalytic domain"/>
    <property type="match status" value="1"/>
</dbReference>
<keyword evidence="9" id="KW-0812">Transmembrane</keyword>